<keyword evidence="2" id="KW-1185">Reference proteome</keyword>
<dbReference type="AlphaFoldDB" id="A0A4Q1AXL1"/>
<protein>
    <submittedName>
        <fullName evidence="1">Uncharacterized protein</fullName>
    </submittedName>
</protein>
<reference evidence="1 2" key="1">
    <citation type="submission" date="2017-09" db="EMBL/GenBank/DDBJ databases">
        <title>Genomics of the genus Arcobacter.</title>
        <authorList>
            <person name="Perez-Cataluna A."/>
            <person name="Figueras M.J."/>
            <person name="Salas-Masso N."/>
        </authorList>
    </citation>
    <scope>NUCLEOTIDE SEQUENCE [LARGE SCALE GENOMIC DNA]</scope>
    <source>
        <strain evidence="1 2">F156-34</strain>
    </source>
</reference>
<sequence>MRYDVKKVLIAGATGYLGGYVAKGLEKNLKNGWRLPTFDELRTILDSKCEKNTINSKLFPDIKLLSNS</sequence>
<accession>A0A4Q1AXL1</accession>
<name>A0A4Q1AXL1_9BACT</name>
<evidence type="ECO:0000313" key="1">
    <source>
        <dbReference type="EMBL" id="RXK14073.1"/>
    </source>
</evidence>
<gene>
    <name evidence="1" type="ORF">CP965_01080</name>
</gene>
<dbReference type="EMBL" id="NXIE01000001">
    <property type="protein sequence ID" value="RXK14073.1"/>
    <property type="molecule type" value="Genomic_DNA"/>
</dbReference>
<dbReference type="RefSeq" id="WP_129060184.1">
    <property type="nucleotide sequence ID" value="NZ_NXIE01000001.1"/>
</dbReference>
<dbReference type="SUPFAM" id="SSF51735">
    <property type="entry name" value="NAD(P)-binding Rossmann-fold domains"/>
    <property type="match status" value="1"/>
</dbReference>
<dbReference type="OrthoDB" id="9793251at2"/>
<dbReference type="Proteomes" id="UP000289718">
    <property type="component" value="Unassembled WGS sequence"/>
</dbReference>
<organism evidence="1 2">
    <name type="scientific">Halarcobacter mediterraneus</name>
    <dbReference type="NCBI Taxonomy" id="2023153"/>
    <lineage>
        <taxon>Bacteria</taxon>
        <taxon>Pseudomonadati</taxon>
        <taxon>Campylobacterota</taxon>
        <taxon>Epsilonproteobacteria</taxon>
        <taxon>Campylobacterales</taxon>
        <taxon>Arcobacteraceae</taxon>
        <taxon>Halarcobacter</taxon>
    </lineage>
</organism>
<proteinExistence type="predicted"/>
<dbReference type="InterPro" id="IPR036291">
    <property type="entry name" value="NAD(P)-bd_dom_sf"/>
</dbReference>
<comment type="caution">
    <text evidence="1">The sequence shown here is derived from an EMBL/GenBank/DDBJ whole genome shotgun (WGS) entry which is preliminary data.</text>
</comment>
<evidence type="ECO:0000313" key="2">
    <source>
        <dbReference type="Proteomes" id="UP000289718"/>
    </source>
</evidence>